<dbReference type="Proteomes" id="UP000664132">
    <property type="component" value="Unassembled WGS sequence"/>
</dbReference>
<name>A0A8H7W7F5_9HELO</name>
<dbReference type="AlphaFoldDB" id="A0A8H7W7F5"/>
<dbReference type="EMBL" id="JAFJYH010000302">
    <property type="protein sequence ID" value="KAG4413654.1"/>
    <property type="molecule type" value="Genomic_DNA"/>
</dbReference>
<reference evidence="2" key="1">
    <citation type="submission" date="2021-02" db="EMBL/GenBank/DDBJ databases">
        <title>Genome sequence Cadophora malorum strain M34.</title>
        <authorList>
            <person name="Stefanovic E."/>
            <person name="Vu D."/>
            <person name="Scully C."/>
            <person name="Dijksterhuis J."/>
            <person name="Roader J."/>
            <person name="Houbraken J."/>
        </authorList>
    </citation>
    <scope>NUCLEOTIDE SEQUENCE</scope>
    <source>
        <strain evidence="2">M34</strain>
    </source>
</reference>
<gene>
    <name evidence="2" type="ORF">IFR04_013194</name>
</gene>
<feature type="region of interest" description="Disordered" evidence="1">
    <location>
        <begin position="33"/>
        <end position="62"/>
    </location>
</feature>
<evidence type="ECO:0008006" key="4">
    <source>
        <dbReference type="Google" id="ProtNLM"/>
    </source>
</evidence>
<organism evidence="2 3">
    <name type="scientific">Cadophora malorum</name>
    <dbReference type="NCBI Taxonomy" id="108018"/>
    <lineage>
        <taxon>Eukaryota</taxon>
        <taxon>Fungi</taxon>
        <taxon>Dikarya</taxon>
        <taxon>Ascomycota</taxon>
        <taxon>Pezizomycotina</taxon>
        <taxon>Leotiomycetes</taxon>
        <taxon>Helotiales</taxon>
        <taxon>Ploettnerulaceae</taxon>
        <taxon>Cadophora</taxon>
    </lineage>
</organism>
<protein>
    <recommendedName>
        <fullName evidence="4">Flavin-nucleotide-binding protein</fullName>
    </recommendedName>
</protein>
<keyword evidence="3" id="KW-1185">Reference proteome</keyword>
<dbReference type="SUPFAM" id="SSF50475">
    <property type="entry name" value="FMN-binding split barrel"/>
    <property type="match status" value="1"/>
</dbReference>
<accession>A0A8H7W7F5</accession>
<dbReference type="PANTHER" id="PTHR34071">
    <property type="entry name" value="5-NITROIMIDAZOLE ANTIBIOTICS RESISTANCE PROTEIN, NIMA-FAMILY-RELATED PROTEIN-RELATED"/>
    <property type="match status" value="1"/>
</dbReference>
<dbReference type="InterPro" id="IPR012349">
    <property type="entry name" value="Split_barrel_FMN-bd"/>
</dbReference>
<dbReference type="Pfam" id="PF12900">
    <property type="entry name" value="Pyridox_ox_2"/>
    <property type="match status" value="1"/>
</dbReference>
<comment type="caution">
    <text evidence="2">The sequence shown here is derived from an EMBL/GenBank/DDBJ whole genome shotgun (WGS) entry which is preliminary data.</text>
</comment>
<evidence type="ECO:0000313" key="2">
    <source>
        <dbReference type="EMBL" id="KAG4413654.1"/>
    </source>
</evidence>
<dbReference type="Gene3D" id="2.30.110.10">
    <property type="entry name" value="Electron Transport, Fmn-binding Protein, Chain A"/>
    <property type="match status" value="1"/>
</dbReference>
<evidence type="ECO:0000313" key="3">
    <source>
        <dbReference type="Proteomes" id="UP000664132"/>
    </source>
</evidence>
<evidence type="ECO:0000256" key="1">
    <source>
        <dbReference type="SAM" id="MobiDB-lite"/>
    </source>
</evidence>
<feature type="region of interest" description="Disordered" evidence="1">
    <location>
        <begin position="213"/>
        <end position="238"/>
    </location>
</feature>
<dbReference type="InterPro" id="IPR024747">
    <property type="entry name" value="Pyridox_Oxase-rel"/>
</dbReference>
<feature type="compositionally biased region" description="Low complexity" evidence="1">
    <location>
        <begin position="33"/>
        <end position="51"/>
    </location>
</feature>
<proteinExistence type="predicted"/>
<dbReference type="PANTHER" id="PTHR34071:SF2">
    <property type="entry name" value="FLAVIN-NUCLEOTIDE-BINDING PROTEIN"/>
    <property type="match status" value="1"/>
</dbReference>
<sequence>MGSFSRPSASIGDTLDCYLHGYVSSRIMNLARSSASAPSSSTTTTPPSTTSNENNKLGEGKGLPINITASRVTGLVLTLTPNSHNYNYVSSTLFGYASLVESEEEKLFAMELITDSVVSERWGNSRVPPTKAEMESTAILRVRVERGSAKVREGGPGIDGESRADLKDPATMSRVWTGVLPVFEHIGEPVPGPYNEVKEVPKHVKSYREEFNRERREYAEGAARKDAPVKKEKRDDEE</sequence>
<dbReference type="OrthoDB" id="444432at2759"/>